<dbReference type="PROSITE" id="PS50290">
    <property type="entry name" value="PI3_4_KINASE_3"/>
    <property type="match status" value="1"/>
</dbReference>
<dbReference type="PROSITE" id="PS00916">
    <property type="entry name" value="PI3_4_KINASE_2"/>
    <property type="match status" value="1"/>
</dbReference>
<dbReference type="OrthoDB" id="67688at2759"/>
<dbReference type="PROSITE" id="PS00915">
    <property type="entry name" value="PI3_4_KINASE_1"/>
    <property type="match status" value="1"/>
</dbReference>
<dbReference type="InterPro" id="IPR036940">
    <property type="entry name" value="PI3/4_kinase_cat_sf"/>
</dbReference>
<dbReference type="CDD" id="cd05165">
    <property type="entry name" value="PI3Kc_I"/>
    <property type="match status" value="1"/>
</dbReference>
<dbReference type="InterPro" id="IPR015433">
    <property type="entry name" value="PI3/4_kinase"/>
</dbReference>
<dbReference type="Gene3D" id="3.30.1010.10">
    <property type="entry name" value="Phosphatidylinositol 3-kinase Catalytic Subunit, Chain A, domain 4"/>
    <property type="match status" value="1"/>
</dbReference>
<dbReference type="EMBL" id="BGPR01000009">
    <property type="protein sequence ID" value="GBL76290.1"/>
    <property type="molecule type" value="Genomic_DNA"/>
</dbReference>
<keyword evidence="1" id="KW-0808">Transferase</keyword>
<protein>
    <submittedName>
        <fullName evidence="4">Phosphatidylinositol 4,5-bisphosphate 3-kinase catalytic subunit alpha isoform</fullName>
    </submittedName>
</protein>
<dbReference type="SMART" id="SM00146">
    <property type="entry name" value="PI3Kc"/>
    <property type="match status" value="1"/>
</dbReference>
<dbReference type="GO" id="GO:0016303">
    <property type="term" value="F:1-phosphatidylinositol-3-kinase activity"/>
    <property type="evidence" value="ECO:0007669"/>
    <property type="project" value="TreeGrafter"/>
</dbReference>
<dbReference type="InterPro" id="IPR018936">
    <property type="entry name" value="PI3/4_kinase_CS"/>
</dbReference>
<evidence type="ECO:0000313" key="5">
    <source>
        <dbReference type="Proteomes" id="UP000499080"/>
    </source>
</evidence>
<dbReference type="FunFam" id="3.30.1010.10:FF:000007">
    <property type="entry name" value="Phosphatidylinositol 4,5-bisphosphate 3-kinase catalytic subunit"/>
    <property type="match status" value="1"/>
</dbReference>
<dbReference type="GO" id="GO:0035005">
    <property type="term" value="F:1-phosphatidylinositol-4-phosphate 3-kinase activity"/>
    <property type="evidence" value="ECO:0007669"/>
    <property type="project" value="TreeGrafter"/>
</dbReference>
<dbReference type="Proteomes" id="UP000499080">
    <property type="component" value="Unassembled WGS sequence"/>
</dbReference>
<keyword evidence="2 4" id="KW-0418">Kinase</keyword>
<dbReference type="PANTHER" id="PTHR10048:SF111">
    <property type="entry name" value="PHOSPHATIDYLINOSITOL 3-KINASE AGE-1"/>
    <property type="match status" value="1"/>
</dbReference>
<dbReference type="GO" id="GO:0005886">
    <property type="term" value="C:plasma membrane"/>
    <property type="evidence" value="ECO:0007669"/>
    <property type="project" value="TreeGrafter"/>
</dbReference>
<evidence type="ECO:0000256" key="2">
    <source>
        <dbReference type="ARBA" id="ARBA00022777"/>
    </source>
</evidence>
<evidence type="ECO:0000256" key="1">
    <source>
        <dbReference type="ARBA" id="ARBA00022679"/>
    </source>
</evidence>
<feature type="domain" description="PI3K/PI4K catalytic" evidence="3">
    <location>
        <begin position="90"/>
        <end position="376"/>
    </location>
</feature>
<dbReference type="InterPro" id="IPR000403">
    <property type="entry name" value="PI3/4_kinase_cat_dom"/>
</dbReference>
<dbReference type="Pfam" id="PF00454">
    <property type="entry name" value="PI3_PI4_kinase"/>
    <property type="match status" value="1"/>
</dbReference>
<dbReference type="GO" id="GO:0005737">
    <property type="term" value="C:cytoplasm"/>
    <property type="evidence" value="ECO:0007669"/>
    <property type="project" value="TreeGrafter"/>
</dbReference>
<dbReference type="FunFam" id="1.10.1070.11:FF:000006">
    <property type="entry name" value="Phosphatidylinositol 4,5-bisphosphate 3-kinase catalytic subunit"/>
    <property type="match status" value="1"/>
</dbReference>
<name>A0A4Y2A9B7_ARAVE</name>
<evidence type="ECO:0000259" key="3">
    <source>
        <dbReference type="PROSITE" id="PS50290"/>
    </source>
</evidence>
<comment type="caution">
    <text evidence="4">The sequence shown here is derived from an EMBL/GenBank/DDBJ whole genome shotgun (WGS) entry which is preliminary data.</text>
</comment>
<reference evidence="4 5" key="1">
    <citation type="journal article" date="2019" name="Sci. Rep.">
        <title>Orb-weaving spider Araneus ventricosus genome elucidates the spidroin gene catalogue.</title>
        <authorList>
            <person name="Kono N."/>
            <person name="Nakamura H."/>
            <person name="Ohtoshi R."/>
            <person name="Moran D.A.P."/>
            <person name="Shinohara A."/>
            <person name="Yoshida Y."/>
            <person name="Fujiwara M."/>
            <person name="Mori M."/>
            <person name="Tomita M."/>
            <person name="Arakawa K."/>
        </authorList>
    </citation>
    <scope>NUCLEOTIDE SEQUENCE [LARGE SCALE GENOMIC DNA]</scope>
</reference>
<evidence type="ECO:0000313" key="4">
    <source>
        <dbReference type="EMBL" id="GBL76290.1"/>
    </source>
</evidence>
<organism evidence="4 5">
    <name type="scientific">Araneus ventricosus</name>
    <name type="common">Orbweaver spider</name>
    <name type="synonym">Epeira ventricosa</name>
    <dbReference type="NCBI Taxonomy" id="182803"/>
    <lineage>
        <taxon>Eukaryota</taxon>
        <taxon>Metazoa</taxon>
        <taxon>Ecdysozoa</taxon>
        <taxon>Arthropoda</taxon>
        <taxon>Chelicerata</taxon>
        <taxon>Arachnida</taxon>
        <taxon>Araneae</taxon>
        <taxon>Araneomorphae</taxon>
        <taxon>Entelegynae</taxon>
        <taxon>Araneoidea</taxon>
        <taxon>Araneidae</taxon>
        <taxon>Araneus</taxon>
    </lineage>
</organism>
<proteinExistence type="predicted"/>
<dbReference type="GO" id="GO:0016477">
    <property type="term" value="P:cell migration"/>
    <property type="evidence" value="ECO:0007669"/>
    <property type="project" value="TreeGrafter"/>
</dbReference>
<sequence>MHDPSVAVRFGLMLEAYCRGVGSHLKSIVRQVEALEKLTKLTDTLKARKDETQKERLKFLYEQVQQADYLEALQNFPSPLNNNHVLGNLIVEDCKILDSAKRPLWLVWLNPDPMAECLFKYNSIIFKNGDDLRQDMLTLQVIRIMDSIWQNEGLDMRMMPYACLATGKDVGMIEVVRNAKTVMNIQRKGGRMAAFQVDSTQLHKYIKEKNKGNRYDQAIETFTQSCAGYCVATFILGIGDRNPDNIMVNEEGQIFHIDFGHFLGHFKKKFGINRERVPFVLTEDFLYVIAKGAENPKKSKEFQSFMQLCGKAYLMLRRHANLLITLFIMMLSTGIPELQSMNDIGYLRKTLQVEKTEEEALEYFQNQFFEAYGGAWTTKLDWFFHSVKHL</sequence>
<keyword evidence="5" id="KW-1185">Reference proteome</keyword>
<accession>A0A4Y2A9B7</accession>
<dbReference type="AlphaFoldDB" id="A0A4Y2A9B7"/>
<dbReference type="GO" id="GO:0048015">
    <property type="term" value="P:phosphatidylinositol-mediated signaling"/>
    <property type="evidence" value="ECO:0007669"/>
    <property type="project" value="TreeGrafter"/>
</dbReference>
<gene>
    <name evidence="4" type="primary">Pik3ca_1</name>
    <name evidence="4" type="ORF">AVEN_234541_1</name>
</gene>
<dbReference type="GO" id="GO:0043491">
    <property type="term" value="P:phosphatidylinositol 3-kinase/protein kinase B signal transduction"/>
    <property type="evidence" value="ECO:0007669"/>
    <property type="project" value="TreeGrafter"/>
</dbReference>
<dbReference type="SUPFAM" id="SSF56112">
    <property type="entry name" value="Protein kinase-like (PK-like)"/>
    <property type="match status" value="1"/>
</dbReference>
<dbReference type="InterPro" id="IPR011009">
    <property type="entry name" value="Kinase-like_dom_sf"/>
</dbReference>
<dbReference type="PANTHER" id="PTHR10048">
    <property type="entry name" value="PHOSPHATIDYLINOSITOL KINASE"/>
    <property type="match status" value="1"/>
</dbReference>
<dbReference type="Gene3D" id="1.10.1070.11">
    <property type="entry name" value="Phosphatidylinositol 3-/4-kinase, catalytic domain"/>
    <property type="match status" value="1"/>
</dbReference>
<dbReference type="GO" id="GO:0005942">
    <property type="term" value="C:phosphatidylinositol 3-kinase complex"/>
    <property type="evidence" value="ECO:0007669"/>
    <property type="project" value="TreeGrafter"/>
</dbReference>